<evidence type="ECO:0000256" key="1">
    <source>
        <dbReference type="SAM" id="MobiDB-lite"/>
    </source>
</evidence>
<feature type="non-terminal residue" evidence="2">
    <location>
        <position position="1"/>
    </location>
</feature>
<reference evidence="2 3" key="1">
    <citation type="submission" date="2021-05" db="EMBL/GenBank/DDBJ databases">
        <title>Genome Assembly of Synthetic Allotetraploid Brassica napus Reveals Homoeologous Exchanges between Subgenomes.</title>
        <authorList>
            <person name="Davis J.T."/>
        </authorList>
    </citation>
    <scope>NUCLEOTIDE SEQUENCE [LARGE SCALE GENOMIC DNA]</scope>
    <source>
        <strain evidence="3">cv. Da-Ae</strain>
        <tissue evidence="2">Seedling</tissue>
    </source>
</reference>
<protein>
    <submittedName>
        <fullName evidence="2">Uncharacterized protein</fullName>
    </submittedName>
</protein>
<feature type="region of interest" description="Disordered" evidence="1">
    <location>
        <begin position="1"/>
        <end position="33"/>
    </location>
</feature>
<comment type="caution">
    <text evidence="2">The sequence shown here is derived from an EMBL/GenBank/DDBJ whole genome shotgun (WGS) entry which is preliminary data.</text>
</comment>
<keyword evidence="3" id="KW-1185">Reference proteome</keyword>
<evidence type="ECO:0000313" key="2">
    <source>
        <dbReference type="EMBL" id="KAH0942716.1"/>
    </source>
</evidence>
<dbReference type="Proteomes" id="UP000824890">
    <property type="component" value="Unassembled WGS sequence"/>
</dbReference>
<organism evidence="2 3">
    <name type="scientific">Brassica napus</name>
    <name type="common">Rape</name>
    <dbReference type="NCBI Taxonomy" id="3708"/>
    <lineage>
        <taxon>Eukaryota</taxon>
        <taxon>Viridiplantae</taxon>
        <taxon>Streptophyta</taxon>
        <taxon>Embryophyta</taxon>
        <taxon>Tracheophyta</taxon>
        <taxon>Spermatophyta</taxon>
        <taxon>Magnoliopsida</taxon>
        <taxon>eudicotyledons</taxon>
        <taxon>Gunneridae</taxon>
        <taxon>Pentapetalae</taxon>
        <taxon>rosids</taxon>
        <taxon>malvids</taxon>
        <taxon>Brassicales</taxon>
        <taxon>Brassicaceae</taxon>
        <taxon>Brassiceae</taxon>
        <taxon>Brassica</taxon>
    </lineage>
</organism>
<evidence type="ECO:0000313" key="3">
    <source>
        <dbReference type="Proteomes" id="UP000824890"/>
    </source>
</evidence>
<accession>A0ABQ8EMC3</accession>
<name>A0ABQ8EMC3_BRANA</name>
<dbReference type="EMBL" id="JAGKQM010000001">
    <property type="protein sequence ID" value="KAH0942716.1"/>
    <property type="molecule type" value="Genomic_DNA"/>
</dbReference>
<gene>
    <name evidence="2" type="ORF">HID58_002353</name>
</gene>
<sequence>QEKSLGLEDDEGPRLGDRDPGPRGKNPDPGGRDLEEGSWSNLFMEYFSPTYQAALLIVLRCTCARCERICCLVGDDLVNALRVDIIVVRDQVGPDFLLLLYKDEILPLRWGFAGVGRMFYEEARNTCIKGDTSAHTQVLVLLLWLYSPDFSLRFLRLSGSTKRVEECMGQDPGILRGRILARLRTMGMSRFSKSRRPKLRILMLDSTGLACASRASKGSVASYLVSGSYFDFWQRGHSAWNPEDPRHALPKSGGLEIHLSIDRRLYRLSSCNLEAGWTLIKEPVACMDLSPGTLRIFVREPDGCVDLQGDLPVYLFDSKSSSSGRLSLIASFLEQCLPLCRPAILLEGLKTEQDVLDSTWRRVIFQMVDRGLDEYFQVLDLFEGDLVSSIDVGFGGDGLADASVSFDIRQLDTWSLDLTLEEWRSLFRHGCYFSWRTSRFILESLEAPWNYNFFWLLSAPSWTGVFLTPSLRIPVSYNFSRDAALETWRGMDPEFPREFVGGCREAVFPALGQGSFRGTTTMEVDEY</sequence>
<proteinExistence type="predicted"/>